<evidence type="ECO:0000313" key="2">
    <source>
        <dbReference type="Proteomes" id="UP000196005"/>
    </source>
</evidence>
<dbReference type="AlphaFoldDB" id="A0A1Y0HK63"/>
<protein>
    <submittedName>
        <fullName evidence="1">Uncharacterized protein</fullName>
    </submittedName>
</protein>
<keyword evidence="2" id="KW-1185">Reference proteome</keyword>
<dbReference type="EMBL" id="CP021416">
    <property type="protein sequence ID" value="ARU47735.1"/>
    <property type="molecule type" value="Genomic_DNA"/>
</dbReference>
<organism evidence="1 2">
    <name type="scientific">Sulfurospirillum diekertiae</name>
    <dbReference type="NCBI Taxonomy" id="1854492"/>
    <lineage>
        <taxon>Bacteria</taxon>
        <taxon>Pseudomonadati</taxon>
        <taxon>Campylobacterota</taxon>
        <taxon>Epsilonproteobacteria</taxon>
        <taxon>Campylobacterales</taxon>
        <taxon>Sulfurospirillaceae</taxon>
        <taxon>Sulfurospirillum</taxon>
    </lineage>
</organism>
<gene>
    <name evidence="1" type="ORF">Sdiek1_0559</name>
</gene>
<dbReference type="KEGG" id="suls:Sdiek1_0559"/>
<name>A0A1Y0HK63_9BACT</name>
<evidence type="ECO:0000313" key="1">
    <source>
        <dbReference type="EMBL" id="ARU47735.1"/>
    </source>
</evidence>
<reference evidence="2" key="1">
    <citation type="submission" date="2017-05" db="EMBL/GenBank/DDBJ databases">
        <title>Dechlorination kinetics govern the competition between two new strains of the genus Sulfurospirillum.</title>
        <authorList>
            <person name="Buttet G.F."/>
            <person name="Murray A.M."/>
            <person name="Goris T."/>
            <person name="Burion M."/>
            <person name="Lin B."/>
            <person name="Rolle M."/>
            <person name="Maillard J."/>
        </authorList>
    </citation>
    <scope>NUCLEOTIDE SEQUENCE [LARGE SCALE GENOMIC DNA]</scope>
    <source>
        <strain evidence="2">SL2-1</strain>
    </source>
</reference>
<dbReference type="Proteomes" id="UP000196005">
    <property type="component" value="Chromosome"/>
</dbReference>
<accession>A0A1Y0HK63</accession>
<sequence>MSNIIFRLSTKLKGFETFEETQKFFLNILPNRDNSYFFNTKRFNKIKPK</sequence>
<proteinExistence type="predicted"/>